<protein>
    <submittedName>
        <fullName evidence="8">Starch-binding associating with outer membrane</fullName>
    </submittedName>
</protein>
<evidence type="ECO:0000259" key="6">
    <source>
        <dbReference type="Pfam" id="PF07980"/>
    </source>
</evidence>
<comment type="similarity">
    <text evidence="2">Belongs to the SusD family.</text>
</comment>
<evidence type="ECO:0000256" key="5">
    <source>
        <dbReference type="ARBA" id="ARBA00023237"/>
    </source>
</evidence>
<feature type="domain" description="RagB/SusD" evidence="6">
    <location>
        <begin position="273"/>
        <end position="475"/>
    </location>
</feature>
<comment type="subcellular location">
    <subcellularLocation>
        <location evidence="1">Cell outer membrane</location>
    </subcellularLocation>
</comment>
<dbReference type="Gene3D" id="1.25.40.390">
    <property type="match status" value="1"/>
</dbReference>
<dbReference type="Proteomes" id="UP000184368">
    <property type="component" value="Unassembled WGS sequence"/>
</dbReference>
<dbReference type="STRING" id="1302690.BUE76_08330"/>
<proteinExistence type="inferred from homology"/>
<keyword evidence="5" id="KW-0998">Cell outer membrane</keyword>
<feature type="domain" description="SusD-like N-terminal" evidence="7">
    <location>
        <begin position="105"/>
        <end position="220"/>
    </location>
</feature>
<dbReference type="SUPFAM" id="SSF48452">
    <property type="entry name" value="TPR-like"/>
    <property type="match status" value="1"/>
</dbReference>
<dbReference type="AlphaFoldDB" id="A0A1M5CQ72"/>
<evidence type="ECO:0000256" key="2">
    <source>
        <dbReference type="ARBA" id="ARBA00006275"/>
    </source>
</evidence>
<evidence type="ECO:0000313" key="9">
    <source>
        <dbReference type="Proteomes" id="UP000184368"/>
    </source>
</evidence>
<name>A0A1M5CQ72_9BACT</name>
<dbReference type="RefSeq" id="WP_073043919.1">
    <property type="nucleotide sequence ID" value="NZ_FQUO01000009.1"/>
</dbReference>
<dbReference type="CDD" id="cd08977">
    <property type="entry name" value="SusD"/>
    <property type="match status" value="1"/>
</dbReference>
<keyword evidence="4" id="KW-0472">Membrane</keyword>
<gene>
    <name evidence="8" type="ORF">SAMN05444008_109165</name>
</gene>
<reference evidence="8 9" key="1">
    <citation type="submission" date="2016-11" db="EMBL/GenBank/DDBJ databases">
        <authorList>
            <person name="Jaros S."/>
            <person name="Januszkiewicz K."/>
            <person name="Wedrychowicz H."/>
        </authorList>
    </citation>
    <scope>NUCLEOTIDE SEQUENCE [LARGE SCALE GENOMIC DNA]</scope>
    <source>
        <strain evidence="8 9">DSM 26897</strain>
    </source>
</reference>
<dbReference type="GO" id="GO:0009279">
    <property type="term" value="C:cell outer membrane"/>
    <property type="evidence" value="ECO:0007669"/>
    <property type="project" value="UniProtKB-SubCell"/>
</dbReference>
<organism evidence="8 9">
    <name type="scientific">Cnuella takakiae</name>
    <dbReference type="NCBI Taxonomy" id="1302690"/>
    <lineage>
        <taxon>Bacteria</taxon>
        <taxon>Pseudomonadati</taxon>
        <taxon>Bacteroidota</taxon>
        <taxon>Chitinophagia</taxon>
        <taxon>Chitinophagales</taxon>
        <taxon>Chitinophagaceae</taxon>
        <taxon>Cnuella</taxon>
    </lineage>
</organism>
<evidence type="ECO:0000256" key="4">
    <source>
        <dbReference type="ARBA" id="ARBA00023136"/>
    </source>
</evidence>
<dbReference type="Pfam" id="PF07980">
    <property type="entry name" value="SusD_RagB"/>
    <property type="match status" value="1"/>
</dbReference>
<evidence type="ECO:0000256" key="1">
    <source>
        <dbReference type="ARBA" id="ARBA00004442"/>
    </source>
</evidence>
<evidence type="ECO:0000259" key="7">
    <source>
        <dbReference type="Pfam" id="PF14322"/>
    </source>
</evidence>
<dbReference type="InterPro" id="IPR033985">
    <property type="entry name" value="SusD-like_N"/>
</dbReference>
<keyword evidence="9" id="KW-1185">Reference proteome</keyword>
<sequence>MKQNITKVFVAGFIALAAINACSEKLDVLDTNNPTTESYFKTAGELQNGVNAIYSTLRSANLVGREWFFLRDMRSGETAPGGPQLEAPRAELLLQTNGAPSNSVLSSVWTGAYQMINRANMVFLKAPDITDNIALRDQLVGEARFLRAWAYFELVSQWGDVPLYTEPVNAPTDYKGKSPAAEVYALIIQDLTQAAPALPEVPSQPGRVTRGAANALLGRVQMQKGDYAAAKEALLKVVNSGKYILEPNFLHNFDGDVMSNGQKVADGHEFNRESVFEVAFVDKGDNNFNWGYNGEGIAQPVSTVHNQEYGIVWGNVIPSDRLLNEFEPNDPRYKFSFYEPGDQILTFAGTKPGKTLTAADMNVAASTRNGVTAKRVFRKYSIYDWDDNGFHPGGVNHRLIRYAEVLLMLAECEVELGNLGAAAGYINQVRARPSVNMPPITIASKEQGIRAVMHERAVELGIESLNNTDILRWRKKGYYPSIMPDPRPNQQEFLPIPASETAANPLIK</sequence>
<dbReference type="OrthoDB" id="5694214at2"/>
<accession>A0A1M5CQ72</accession>
<dbReference type="Pfam" id="PF14322">
    <property type="entry name" value="SusD-like_3"/>
    <property type="match status" value="1"/>
</dbReference>
<evidence type="ECO:0000313" key="8">
    <source>
        <dbReference type="EMBL" id="SHF56757.1"/>
    </source>
</evidence>
<keyword evidence="3" id="KW-0732">Signal</keyword>
<evidence type="ECO:0000256" key="3">
    <source>
        <dbReference type="ARBA" id="ARBA00022729"/>
    </source>
</evidence>
<dbReference type="InterPro" id="IPR012944">
    <property type="entry name" value="SusD_RagB_dom"/>
</dbReference>
<dbReference type="InterPro" id="IPR011990">
    <property type="entry name" value="TPR-like_helical_dom_sf"/>
</dbReference>
<dbReference type="EMBL" id="FQUO01000009">
    <property type="protein sequence ID" value="SHF56757.1"/>
    <property type="molecule type" value="Genomic_DNA"/>
</dbReference>